<proteinExistence type="predicted"/>
<protein>
    <submittedName>
        <fullName evidence="1">Uncharacterized protein</fullName>
    </submittedName>
</protein>
<reference evidence="1 2" key="1">
    <citation type="journal article" date="2024" name="Plant Biotechnol. J.">
        <title>Genome and CRISPR/Cas9 system of a widespread forest tree (Populus alba) in the world.</title>
        <authorList>
            <person name="Liu Y.J."/>
            <person name="Jiang P.F."/>
            <person name="Han X.M."/>
            <person name="Li X.Y."/>
            <person name="Wang H.M."/>
            <person name="Wang Y.J."/>
            <person name="Wang X.X."/>
            <person name="Zeng Q.Y."/>
        </authorList>
    </citation>
    <scope>NUCLEOTIDE SEQUENCE [LARGE SCALE GENOMIC DNA]</scope>
    <source>
        <strain evidence="2">cv. PAL-ZL1</strain>
    </source>
</reference>
<gene>
    <name evidence="1" type="ORF">D5086_006273</name>
</gene>
<comment type="caution">
    <text evidence="1">The sequence shown here is derived from an EMBL/GenBank/DDBJ whole genome shotgun (WGS) entry which is preliminary data.</text>
</comment>
<keyword evidence="2" id="KW-1185">Reference proteome</keyword>
<name>A0ACC4CK77_POPAL</name>
<accession>A0ACC4CK77</accession>
<evidence type="ECO:0000313" key="2">
    <source>
        <dbReference type="Proteomes" id="UP000309997"/>
    </source>
</evidence>
<dbReference type="EMBL" id="RCHU02000003">
    <property type="protein sequence ID" value="KAL3598355.1"/>
    <property type="molecule type" value="Genomic_DNA"/>
</dbReference>
<evidence type="ECO:0000313" key="1">
    <source>
        <dbReference type="EMBL" id="KAL3598355.1"/>
    </source>
</evidence>
<organism evidence="1 2">
    <name type="scientific">Populus alba</name>
    <name type="common">White poplar</name>
    <dbReference type="NCBI Taxonomy" id="43335"/>
    <lineage>
        <taxon>Eukaryota</taxon>
        <taxon>Viridiplantae</taxon>
        <taxon>Streptophyta</taxon>
        <taxon>Embryophyta</taxon>
        <taxon>Tracheophyta</taxon>
        <taxon>Spermatophyta</taxon>
        <taxon>Magnoliopsida</taxon>
        <taxon>eudicotyledons</taxon>
        <taxon>Gunneridae</taxon>
        <taxon>Pentapetalae</taxon>
        <taxon>rosids</taxon>
        <taxon>fabids</taxon>
        <taxon>Malpighiales</taxon>
        <taxon>Salicaceae</taxon>
        <taxon>Saliceae</taxon>
        <taxon>Populus</taxon>
    </lineage>
</organism>
<sequence length="207" mass="23984">MLNSVKRRPLCSTKKLIQALVLLDRLSTAARIRDAREAARTLGHTLPRIVPEKVRPLPKPLPDRSFVTLSFPNFDSRVWLPRSRPARLIKSDLLYSRDEFVQCSLYSSPSLVLANIEQVRLNREVKHELKPLSRKAPSSLYEGRTSLELIRAPDIRLRYLPARQRQREIELLTAKTDHRPERSVFYLCVARRLSVDLLRTRMVSSLP</sequence>
<dbReference type="Proteomes" id="UP000309997">
    <property type="component" value="Unassembled WGS sequence"/>
</dbReference>